<gene>
    <name evidence="1" type="ORF">I6I88_10765</name>
</gene>
<protein>
    <submittedName>
        <fullName evidence="1">Uncharacterized protein</fullName>
    </submittedName>
</protein>
<dbReference type="Proteomes" id="UP000596202">
    <property type="component" value="Chromosome"/>
</dbReference>
<accession>A0A9Q6Z975</accession>
<name>A0A9Q6Z975_MYROD</name>
<reference evidence="1 2" key="1">
    <citation type="submission" date="2021-01" db="EMBL/GenBank/DDBJ databases">
        <title>FDA dAtabase for Regulatory Grade micrObial Sequences (FDA-ARGOS): Supporting development and validation of Infectious Disease Dx tests.</title>
        <authorList>
            <person name="Sproer C."/>
            <person name="Gronow S."/>
            <person name="Severitt S."/>
            <person name="Schroder I."/>
            <person name="Tallon L."/>
            <person name="Sadzewicz L."/>
            <person name="Zhao X."/>
            <person name="Boylan J."/>
            <person name="Ott S."/>
            <person name="Bowen H."/>
            <person name="Vavikolanu K."/>
            <person name="Mehta A."/>
            <person name="Aluvathingal J."/>
            <person name="Nadendla S."/>
            <person name="Lowell S."/>
            <person name="Myers T."/>
            <person name="Yan Y."/>
            <person name="Sichtig H."/>
        </authorList>
    </citation>
    <scope>NUCLEOTIDE SEQUENCE [LARGE SCALE GENOMIC DNA]</scope>
    <source>
        <strain evidence="1 2">FDAARGOS_1131</strain>
    </source>
</reference>
<evidence type="ECO:0000313" key="1">
    <source>
        <dbReference type="EMBL" id="QQU02022.1"/>
    </source>
</evidence>
<organism evidence="1 2">
    <name type="scientific">Myroides odoratus</name>
    <name type="common">Flavobacterium odoratum</name>
    <dbReference type="NCBI Taxonomy" id="256"/>
    <lineage>
        <taxon>Bacteria</taxon>
        <taxon>Pseudomonadati</taxon>
        <taxon>Bacteroidota</taxon>
        <taxon>Flavobacteriia</taxon>
        <taxon>Flavobacteriales</taxon>
        <taxon>Flavobacteriaceae</taxon>
        <taxon>Myroides</taxon>
    </lineage>
</organism>
<sequence length="164" mass="19683">MFILLMVLCISCHNKIAGTLGGGYVYEFDCSENELNYCLESFKERRLNLAIPEKWKEFDDWEKRGYHFLNGKIFYFEGNADLIEEMYYVTVLRFSEEKTKVARVSIRSVFRKTTKFGQWLLFEDLKKSEQQRIERRFQELVLNEMIKNDCSCKEYTTITNWPSK</sequence>
<evidence type="ECO:0000313" key="2">
    <source>
        <dbReference type="Proteomes" id="UP000596202"/>
    </source>
</evidence>
<dbReference type="EMBL" id="CP068108">
    <property type="protein sequence ID" value="QQU02022.1"/>
    <property type="molecule type" value="Genomic_DNA"/>
</dbReference>
<dbReference type="AlphaFoldDB" id="A0A9Q6Z975"/>
<proteinExistence type="predicted"/>
<dbReference type="OrthoDB" id="1371764at2"/>